<dbReference type="RefSeq" id="WP_013198998.1">
    <property type="nucleotide sequence ID" value="NC_014259.1"/>
</dbReference>
<sequence length="259" mass="29912">MCIVTLAWHILDDMPLCLMSNRDEFYHRPTALLHPWEHTPIVAGQDLQSGGTWMGVTPQGRWAVLTNFRDGRDQKTYETSRGHLVQAFLESDLLPIRFAQQLEQQQQNFAGFNLFMGNADQAVYMSNRGEAPQVLANGVYVVSNGLMSDHWEKTRHLRTRFTQEFLPMLQHQIEELTLQHAAWDILEDERKVTTALLPNTGIQAEMEELLSSTFIQSPVYGTRCSNFLRMTNNEWLWLEKTQQGEHSGQIVQQQILLNR</sequence>
<gene>
    <name evidence="1" type="ordered locus">AOLE_17110</name>
</gene>
<dbReference type="InterPro" id="IPR008551">
    <property type="entry name" value="TANGO2"/>
</dbReference>
<dbReference type="EMBL" id="CP002080">
    <property type="protein sequence ID" value="ADI92307.1"/>
    <property type="molecule type" value="Genomic_DNA"/>
</dbReference>
<name>A0AAN0PBI0_ACISD</name>
<accession>A0AAN0PBI0</accession>
<organism evidence="1 2">
    <name type="scientific">Acinetobacter oleivorans (strain JCM 16667 / KCTC 23045 / DR1)</name>
    <dbReference type="NCBI Taxonomy" id="436717"/>
    <lineage>
        <taxon>Bacteria</taxon>
        <taxon>Pseudomonadati</taxon>
        <taxon>Pseudomonadota</taxon>
        <taxon>Gammaproteobacteria</taxon>
        <taxon>Moraxellales</taxon>
        <taxon>Moraxellaceae</taxon>
        <taxon>Acinetobacter</taxon>
    </lineage>
</organism>
<evidence type="ECO:0008006" key="3">
    <source>
        <dbReference type="Google" id="ProtNLM"/>
    </source>
</evidence>
<evidence type="ECO:0000313" key="1">
    <source>
        <dbReference type="EMBL" id="ADI92307.1"/>
    </source>
</evidence>
<dbReference type="GeneID" id="9383858"/>
<dbReference type="AlphaFoldDB" id="A0AAN0PBI0"/>
<dbReference type="PANTHER" id="PTHR17985">
    <property type="entry name" value="SER/THR-RICH PROTEIN T10 IN DGCR REGION"/>
    <property type="match status" value="1"/>
</dbReference>
<dbReference type="KEGG" id="acd:AOLE_17110"/>
<proteinExistence type="predicted"/>
<reference evidence="1 2" key="1">
    <citation type="journal article" date="2010" name="J. Bacteriol.">
        <title>Complete genome sequence of the diesel-degrading Acinetobacter sp. strain DR1.</title>
        <authorList>
            <person name="Jung J."/>
            <person name="Baek J.H."/>
            <person name="Park W."/>
        </authorList>
    </citation>
    <scope>NUCLEOTIDE SEQUENCE [LARGE SCALE GENOMIC DNA]</scope>
    <source>
        <strain evidence="2">JCM 16667 / KCTC 23045 / DR1</strain>
    </source>
</reference>
<protein>
    <recommendedName>
        <fullName evidence="3">Serine/threonine protein phosphatase</fullName>
    </recommendedName>
</protein>
<dbReference type="Proteomes" id="UP000000392">
    <property type="component" value="Chromosome"/>
</dbReference>
<dbReference type="PANTHER" id="PTHR17985:SF8">
    <property type="entry name" value="TRANSPORT AND GOLGI ORGANIZATION PROTEIN 2 HOMOLOG"/>
    <property type="match status" value="1"/>
</dbReference>
<evidence type="ECO:0000313" key="2">
    <source>
        <dbReference type="Proteomes" id="UP000000392"/>
    </source>
</evidence>
<dbReference type="Pfam" id="PF05742">
    <property type="entry name" value="TANGO2"/>
    <property type="match status" value="1"/>
</dbReference>